<dbReference type="InterPro" id="IPR055129">
    <property type="entry name" value="YEATS_dom"/>
</dbReference>
<dbReference type="CDD" id="cd16908">
    <property type="entry name" value="YEATS_Yaf9_like"/>
    <property type="match status" value="1"/>
</dbReference>
<comment type="subcellular location">
    <subcellularLocation>
        <location evidence="5">Nucleus</location>
    </subcellularLocation>
</comment>
<dbReference type="EMBL" id="MU859103">
    <property type="protein sequence ID" value="KAK3953576.1"/>
    <property type="molecule type" value="Genomic_DNA"/>
</dbReference>
<keyword evidence="4 5" id="KW-0539">Nucleus</keyword>
<reference evidence="9" key="2">
    <citation type="submission" date="2023-06" db="EMBL/GenBank/DDBJ databases">
        <authorList>
            <consortium name="Lawrence Berkeley National Laboratory"/>
            <person name="Mondo S.J."/>
            <person name="Hensen N."/>
            <person name="Bonometti L."/>
            <person name="Westerberg I."/>
            <person name="Brannstrom I.O."/>
            <person name="Guillou S."/>
            <person name="Cros-Aarteil S."/>
            <person name="Calhoun S."/>
            <person name="Haridas S."/>
            <person name="Kuo A."/>
            <person name="Pangilinan J."/>
            <person name="Riley R."/>
            <person name="Labutti K."/>
            <person name="Andreopoulos B."/>
            <person name="Lipzen A."/>
            <person name="Chen C."/>
            <person name="Yanf M."/>
            <person name="Daum C."/>
            <person name="Ng V."/>
            <person name="Clum A."/>
            <person name="Steindorff A."/>
            <person name="Ohm R."/>
            <person name="Martin F."/>
            <person name="Silar P."/>
            <person name="Natvig D."/>
            <person name="Lalanne C."/>
            <person name="Gautier V."/>
            <person name="Ament-Velasquez S.L."/>
            <person name="Kruys A."/>
            <person name="Hutchinson M.I."/>
            <person name="Powell A.J."/>
            <person name="Barry K."/>
            <person name="Miller A.N."/>
            <person name="Grigoriev I.V."/>
            <person name="Debuchy R."/>
            <person name="Gladieux P."/>
            <person name="Thoren M.H."/>
            <person name="Johannesson H."/>
        </authorList>
    </citation>
    <scope>NUCLEOTIDE SEQUENCE</scope>
    <source>
        <strain evidence="9">CBS 626.80</strain>
    </source>
</reference>
<dbReference type="PANTHER" id="PTHR47573">
    <property type="entry name" value="PROTEIN AF-9 HOMOLOG"/>
    <property type="match status" value="1"/>
</dbReference>
<gene>
    <name evidence="9" type="ORF">QBC32DRAFT_116005</name>
</gene>
<feature type="compositionally biased region" description="Basic and acidic residues" evidence="7">
    <location>
        <begin position="226"/>
        <end position="237"/>
    </location>
</feature>
<dbReference type="Pfam" id="PF03366">
    <property type="entry name" value="YEATS"/>
    <property type="match status" value="1"/>
</dbReference>
<evidence type="ECO:0000256" key="2">
    <source>
        <dbReference type="ARBA" id="ARBA00023015"/>
    </source>
</evidence>
<dbReference type="GO" id="GO:0005634">
    <property type="term" value="C:nucleus"/>
    <property type="evidence" value="ECO:0007669"/>
    <property type="project" value="UniProtKB-SubCell"/>
</dbReference>
<keyword evidence="3" id="KW-0804">Transcription</keyword>
<organism evidence="9 10">
    <name type="scientific">Pseudoneurospora amorphoporcata</name>
    <dbReference type="NCBI Taxonomy" id="241081"/>
    <lineage>
        <taxon>Eukaryota</taxon>
        <taxon>Fungi</taxon>
        <taxon>Dikarya</taxon>
        <taxon>Ascomycota</taxon>
        <taxon>Pezizomycotina</taxon>
        <taxon>Sordariomycetes</taxon>
        <taxon>Sordariomycetidae</taxon>
        <taxon>Sordariales</taxon>
        <taxon>Sordariaceae</taxon>
        <taxon>Pseudoneurospora</taxon>
    </lineage>
</organism>
<feature type="region of interest" description="Disordered" evidence="7">
    <location>
        <begin position="175"/>
        <end position="244"/>
    </location>
</feature>
<evidence type="ECO:0000256" key="1">
    <source>
        <dbReference type="ARBA" id="ARBA00022408"/>
    </source>
</evidence>
<dbReference type="InterPro" id="IPR038704">
    <property type="entry name" value="YEAST_sf"/>
</dbReference>
<evidence type="ECO:0000256" key="6">
    <source>
        <dbReference type="SAM" id="Coils"/>
    </source>
</evidence>
<reference evidence="9" key="1">
    <citation type="journal article" date="2023" name="Mol. Phylogenet. Evol.">
        <title>Genome-scale phylogeny and comparative genomics of the fungal order Sordariales.</title>
        <authorList>
            <person name="Hensen N."/>
            <person name="Bonometti L."/>
            <person name="Westerberg I."/>
            <person name="Brannstrom I.O."/>
            <person name="Guillou S."/>
            <person name="Cros-Aarteil S."/>
            <person name="Calhoun S."/>
            <person name="Haridas S."/>
            <person name="Kuo A."/>
            <person name="Mondo S."/>
            <person name="Pangilinan J."/>
            <person name="Riley R."/>
            <person name="LaButti K."/>
            <person name="Andreopoulos B."/>
            <person name="Lipzen A."/>
            <person name="Chen C."/>
            <person name="Yan M."/>
            <person name="Daum C."/>
            <person name="Ng V."/>
            <person name="Clum A."/>
            <person name="Steindorff A."/>
            <person name="Ohm R.A."/>
            <person name="Martin F."/>
            <person name="Silar P."/>
            <person name="Natvig D.O."/>
            <person name="Lalanne C."/>
            <person name="Gautier V."/>
            <person name="Ament-Velasquez S.L."/>
            <person name="Kruys A."/>
            <person name="Hutchinson M.I."/>
            <person name="Powell A.J."/>
            <person name="Barry K."/>
            <person name="Miller A.N."/>
            <person name="Grigoriev I.V."/>
            <person name="Debuchy R."/>
            <person name="Gladieux P."/>
            <person name="Hiltunen Thoren M."/>
            <person name="Johannesson H."/>
        </authorList>
    </citation>
    <scope>NUCLEOTIDE SEQUENCE</scope>
    <source>
        <strain evidence="9">CBS 626.80</strain>
    </source>
</reference>
<dbReference type="Gene3D" id="2.60.40.1970">
    <property type="entry name" value="YEATS domain"/>
    <property type="match status" value="1"/>
</dbReference>
<dbReference type="GO" id="GO:0006355">
    <property type="term" value="P:regulation of DNA-templated transcription"/>
    <property type="evidence" value="ECO:0007669"/>
    <property type="project" value="InterPro"/>
</dbReference>
<evidence type="ECO:0000256" key="5">
    <source>
        <dbReference type="PROSITE-ProRule" id="PRU00376"/>
    </source>
</evidence>
<dbReference type="AlphaFoldDB" id="A0AAN6NYY8"/>
<keyword evidence="6" id="KW-0175">Coiled coil</keyword>
<feature type="compositionally biased region" description="Low complexity" evidence="7">
    <location>
        <begin position="191"/>
        <end position="207"/>
    </location>
</feature>
<evidence type="ECO:0000259" key="8">
    <source>
        <dbReference type="PROSITE" id="PS51037"/>
    </source>
</evidence>
<feature type="compositionally biased region" description="Gly residues" evidence="7">
    <location>
        <begin position="178"/>
        <end position="190"/>
    </location>
</feature>
<name>A0AAN6NYY8_9PEZI</name>
<evidence type="ECO:0000256" key="7">
    <source>
        <dbReference type="SAM" id="MobiDB-lite"/>
    </source>
</evidence>
<proteinExistence type="predicted"/>
<comment type="caution">
    <text evidence="9">The sequence shown here is derived from an EMBL/GenBank/DDBJ whole genome shotgun (WGS) entry which is preliminary data.</text>
</comment>
<feature type="domain" description="YEATS" evidence="8">
    <location>
        <begin position="8"/>
        <end position="167"/>
    </location>
</feature>
<sequence length="312" mass="34850">MAPPTGKRVKGVQIFRPFVYGTTARPFDEKTNPKPPGIPDDHTHSWTVFIKGIDDVDITYWLRRVQFKLHESIPNHVRMVEGIKGQPFQIHETGWGEFEITMKLYYVPESSEKPQTLYHHLRLHPFGRTEEEKEAMRLNGGEVISWVYEEQIFNEPYEPFYDILISGALPPSASTLKDGGGSGGGGGGSGAATPTSANTPGASSNKGGNKKGHERSHSRASVSTNKDGKNNEPKEEPFVIQRSEGGVLERSAMIPLVNRPGQPFSRETEQLEIQKLKEAKLKVDEMRKQMMDELEKKQKRLEALKAESAKAA</sequence>
<keyword evidence="2" id="KW-0805">Transcription regulation</keyword>
<protein>
    <recommendedName>
        <fullName evidence="1">Protein AF-9 homolog</fullName>
    </recommendedName>
</protein>
<keyword evidence="10" id="KW-1185">Reference proteome</keyword>
<evidence type="ECO:0000313" key="9">
    <source>
        <dbReference type="EMBL" id="KAK3953576.1"/>
    </source>
</evidence>
<dbReference type="PANTHER" id="PTHR47573:SF1">
    <property type="entry name" value="PROTEIN AF-9 HOMOLOG"/>
    <property type="match status" value="1"/>
</dbReference>
<dbReference type="InterPro" id="IPR005033">
    <property type="entry name" value="YEATS"/>
</dbReference>
<feature type="compositionally biased region" description="Basic residues" evidence="7">
    <location>
        <begin position="208"/>
        <end position="218"/>
    </location>
</feature>
<dbReference type="Proteomes" id="UP001303222">
    <property type="component" value="Unassembled WGS sequence"/>
</dbReference>
<dbReference type="GO" id="GO:0000785">
    <property type="term" value="C:chromatin"/>
    <property type="evidence" value="ECO:0007669"/>
    <property type="project" value="UniProtKB-ARBA"/>
</dbReference>
<evidence type="ECO:0000256" key="3">
    <source>
        <dbReference type="ARBA" id="ARBA00023163"/>
    </source>
</evidence>
<accession>A0AAN6NYY8</accession>
<dbReference type="PROSITE" id="PS51037">
    <property type="entry name" value="YEATS"/>
    <property type="match status" value="1"/>
</dbReference>
<feature type="coiled-coil region" evidence="6">
    <location>
        <begin position="269"/>
        <end position="311"/>
    </location>
</feature>
<evidence type="ECO:0000256" key="4">
    <source>
        <dbReference type="ARBA" id="ARBA00023242"/>
    </source>
</evidence>
<evidence type="ECO:0000313" key="10">
    <source>
        <dbReference type="Proteomes" id="UP001303222"/>
    </source>
</evidence>